<dbReference type="PaxDb" id="665571-STHERM_c19690"/>
<feature type="domain" description="PpiC" evidence="3">
    <location>
        <begin position="190"/>
        <end position="291"/>
    </location>
</feature>
<evidence type="ECO:0000256" key="1">
    <source>
        <dbReference type="PROSITE-ProRule" id="PRU00278"/>
    </source>
</evidence>
<keyword evidence="1" id="KW-0697">Rotamase</keyword>
<dbReference type="Gene3D" id="1.10.4030.10">
    <property type="entry name" value="Porin chaperone SurA, peptide-binding domain"/>
    <property type="match status" value="1"/>
</dbReference>
<sequence>MKTRTIVCVLAALVLAVFPACAGGKGEAKGGEAAEVQAAAPASGEVAARVNGEEVPSKEVEREVQRYVAQYQQYGMEVSPEEEQKLREQVLDVLIGRLLLLQEAKRMGLSVDQAQVEAQIEQYKLQSGSEETFKNILAQAGYTEEEFREELSRAFLLQQVVDEKVTKHLSVSDEEARAYYDENPEQFEQPEQIRARHILIRLDPDASKEEEEAAYAKIHEVQEKLKQGADFAELARTYSEGPSAPNGGDLGFFGRGQMVPAFEEAAFALEVNQVSDVVRTEYGLHLIQVTDKQEAGKASFEEVKDQLKEMLLQQKSSEAINALVEELKGKAEIEIY</sequence>
<dbReference type="Gene3D" id="3.10.50.40">
    <property type="match status" value="1"/>
</dbReference>
<evidence type="ECO:0000256" key="2">
    <source>
        <dbReference type="SAM" id="SignalP"/>
    </source>
</evidence>
<dbReference type="SUPFAM" id="SSF109998">
    <property type="entry name" value="Triger factor/SurA peptide-binding domain-like"/>
    <property type="match status" value="1"/>
</dbReference>
<evidence type="ECO:0000259" key="3">
    <source>
        <dbReference type="PROSITE" id="PS50198"/>
    </source>
</evidence>
<feature type="signal peptide" evidence="2">
    <location>
        <begin position="1"/>
        <end position="22"/>
    </location>
</feature>
<dbReference type="KEGG" id="sta:STHERM_c19690"/>
<keyword evidence="1" id="KW-0413">Isomerase</keyword>
<dbReference type="SUPFAM" id="SSF54534">
    <property type="entry name" value="FKBP-like"/>
    <property type="match status" value="1"/>
</dbReference>
<dbReference type="eggNOG" id="COG0760">
    <property type="taxonomic scope" value="Bacteria"/>
</dbReference>
<gene>
    <name evidence="4" type="ordered locus">STHERM_c19690</name>
</gene>
<evidence type="ECO:0000313" key="5">
    <source>
        <dbReference type="Proteomes" id="UP000001296"/>
    </source>
</evidence>
<protein>
    <submittedName>
        <fullName evidence="4">PPIC-type PPIASE domain protein</fullName>
    </submittedName>
</protein>
<dbReference type="InterPro" id="IPR046357">
    <property type="entry name" value="PPIase_dom_sf"/>
</dbReference>
<dbReference type="PROSITE" id="PS50198">
    <property type="entry name" value="PPIC_PPIASE_2"/>
    <property type="match status" value="1"/>
</dbReference>
<accession>E0RQC8</accession>
<proteinExistence type="predicted"/>
<name>E0RQC8_WINT6</name>
<dbReference type="Proteomes" id="UP000001296">
    <property type="component" value="Chromosome"/>
</dbReference>
<organism evidence="4 5">
    <name type="scientific">Winmispira thermophila (strain ATCC 49972 / DSM 6192 / RI 19.B1)</name>
    <name type="common">Spirochaeta thermophila</name>
    <dbReference type="NCBI Taxonomy" id="665571"/>
    <lineage>
        <taxon>Bacteria</taxon>
        <taxon>Pseudomonadati</taxon>
        <taxon>Spirochaetota</taxon>
        <taxon>Spirochaetia</taxon>
        <taxon>Winmispirales</taxon>
        <taxon>Winmispiraceae</taxon>
        <taxon>Winmispira</taxon>
    </lineage>
</organism>
<reference evidence="4 5" key="2">
    <citation type="journal article" date="2010" name="J. Bacteriol.">
        <title>Genome sequence of the polysaccharide-degrading, thermophilic anaerobe Spirochaeta thermophila DSM 6192.</title>
        <authorList>
            <person name="Angelov A."/>
            <person name="Liebl S."/>
            <person name="Ballschmiter M."/>
            <person name="Bomeke M."/>
            <person name="Lehmann R."/>
            <person name="Liesegang H."/>
            <person name="Daniel R."/>
            <person name="Liebl W."/>
        </authorList>
    </citation>
    <scope>NUCLEOTIDE SEQUENCE [LARGE SCALE GENOMIC DNA]</scope>
    <source>
        <strain evidence="5">ATCC 49972 / DSM 6192 / RI 19.B1</strain>
    </source>
</reference>
<evidence type="ECO:0000313" key="4">
    <source>
        <dbReference type="EMBL" id="ADN02904.1"/>
    </source>
</evidence>
<feature type="chain" id="PRO_5007913392" evidence="2">
    <location>
        <begin position="23"/>
        <end position="336"/>
    </location>
</feature>
<dbReference type="InterPro" id="IPR023058">
    <property type="entry name" value="PPIase_PpiC_CS"/>
</dbReference>
<dbReference type="RefSeq" id="WP_013314743.1">
    <property type="nucleotide sequence ID" value="NC_014484.1"/>
</dbReference>
<reference key="1">
    <citation type="submission" date="2009-08" db="EMBL/GenBank/DDBJ databases">
        <title>The genome sequence of Spirochaeta thermophila DSM6192.</title>
        <authorList>
            <person name="Angelov A."/>
            <person name="Mientus M."/>
            <person name="Wittenberg S."/>
            <person name="Lehmann R."/>
            <person name="Liesegang H."/>
            <person name="Daniel R."/>
            <person name="Liebl W."/>
        </authorList>
    </citation>
    <scope>NUCLEOTIDE SEQUENCE</scope>
    <source>
        <strain>DSM 6192</strain>
    </source>
</reference>
<dbReference type="PROSITE" id="PS01096">
    <property type="entry name" value="PPIC_PPIASE_1"/>
    <property type="match status" value="1"/>
</dbReference>
<dbReference type="HOGENOM" id="CLU_034646_5_3_12"/>
<dbReference type="InterPro" id="IPR027304">
    <property type="entry name" value="Trigger_fact/SurA_dom_sf"/>
</dbReference>
<dbReference type="InterPro" id="IPR000297">
    <property type="entry name" value="PPIase_PpiC"/>
</dbReference>
<keyword evidence="2" id="KW-0732">Signal</keyword>
<dbReference type="AlphaFoldDB" id="E0RQC8"/>
<dbReference type="InterPro" id="IPR050245">
    <property type="entry name" value="PrsA_foldase"/>
</dbReference>
<dbReference type="Pfam" id="PF13616">
    <property type="entry name" value="Rotamase_3"/>
    <property type="match status" value="1"/>
</dbReference>
<dbReference type="GO" id="GO:0003755">
    <property type="term" value="F:peptidyl-prolyl cis-trans isomerase activity"/>
    <property type="evidence" value="ECO:0007669"/>
    <property type="project" value="UniProtKB-KW"/>
</dbReference>
<dbReference type="Pfam" id="PF13624">
    <property type="entry name" value="SurA_N_3"/>
    <property type="match status" value="1"/>
</dbReference>
<dbReference type="PANTHER" id="PTHR47245:SF2">
    <property type="entry name" value="PEPTIDYL-PROLYL CIS-TRANS ISOMERASE HP_0175-RELATED"/>
    <property type="match status" value="1"/>
</dbReference>
<dbReference type="PANTHER" id="PTHR47245">
    <property type="entry name" value="PEPTIDYLPROLYL ISOMERASE"/>
    <property type="match status" value="1"/>
</dbReference>
<dbReference type="EMBL" id="CP001698">
    <property type="protein sequence ID" value="ADN02904.1"/>
    <property type="molecule type" value="Genomic_DNA"/>
</dbReference>